<dbReference type="RefSeq" id="WP_253863005.1">
    <property type="nucleotide sequence ID" value="NZ_BAAALN010000005.1"/>
</dbReference>
<dbReference type="PANTHER" id="PTHR43033:SF1">
    <property type="entry name" value="TRNA(ILE)-LYSIDINE SYNTHASE-RELATED"/>
    <property type="match status" value="1"/>
</dbReference>
<feature type="binding site" evidence="7">
    <location>
        <begin position="45"/>
        <end position="50"/>
    </location>
    <ligand>
        <name>ATP</name>
        <dbReference type="ChEBI" id="CHEBI:30616"/>
    </ligand>
</feature>
<organism evidence="10 11">
    <name type="scientific">Prauserella halophila</name>
    <dbReference type="NCBI Taxonomy" id="185641"/>
    <lineage>
        <taxon>Bacteria</taxon>
        <taxon>Bacillati</taxon>
        <taxon>Actinomycetota</taxon>
        <taxon>Actinomycetes</taxon>
        <taxon>Pseudonocardiales</taxon>
        <taxon>Pseudonocardiaceae</taxon>
        <taxon>Prauserella</taxon>
    </lineage>
</organism>
<comment type="function">
    <text evidence="7">Ligates lysine onto the cytidine present at position 34 of the AUA codon-specific tRNA(Ile) that contains the anticodon CAU, in an ATP-dependent manner. Cytidine is converted to lysidine, thus changing the amino acid specificity of the tRNA from methionine to isoleucine.</text>
</comment>
<accession>A0ABP4GTN3</accession>
<evidence type="ECO:0000259" key="9">
    <source>
        <dbReference type="Pfam" id="PF09179"/>
    </source>
</evidence>
<keyword evidence="3 7" id="KW-0819">tRNA processing</keyword>
<dbReference type="PANTHER" id="PTHR43033">
    <property type="entry name" value="TRNA(ILE)-LYSIDINE SYNTHASE-RELATED"/>
    <property type="match status" value="1"/>
</dbReference>
<keyword evidence="4 7" id="KW-0547">Nucleotide-binding</keyword>
<dbReference type="Gene3D" id="3.40.50.620">
    <property type="entry name" value="HUPs"/>
    <property type="match status" value="1"/>
</dbReference>
<gene>
    <name evidence="7 10" type="primary">tilS</name>
    <name evidence="10" type="ORF">GCM10009676_23210</name>
</gene>
<dbReference type="HAMAP" id="MF_01161">
    <property type="entry name" value="tRNA_Ile_lys_synt"/>
    <property type="match status" value="1"/>
</dbReference>
<comment type="similarity">
    <text evidence="7">Belongs to the tRNA(Ile)-lysidine synthase family.</text>
</comment>
<comment type="domain">
    <text evidence="7">The N-terminal region contains the highly conserved SGGXDS motif, predicted to be a P-loop motif involved in ATP binding.</text>
</comment>
<dbReference type="CDD" id="cd01992">
    <property type="entry name" value="TilS_N"/>
    <property type="match status" value="1"/>
</dbReference>
<dbReference type="Pfam" id="PF09179">
    <property type="entry name" value="TilS"/>
    <property type="match status" value="1"/>
</dbReference>
<dbReference type="EMBL" id="BAAALN010000005">
    <property type="protein sequence ID" value="GAA1238031.1"/>
    <property type="molecule type" value="Genomic_DNA"/>
</dbReference>
<comment type="catalytic activity">
    <reaction evidence="6 7">
        <text>cytidine(34) in tRNA(Ile2) + L-lysine + ATP = lysidine(34) in tRNA(Ile2) + AMP + diphosphate + H(+)</text>
        <dbReference type="Rhea" id="RHEA:43744"/>
        <dbReference type="Rhea" id="RHEA-COMP:10625"/>
        <dbReference type="Rhea" id="RHEA-COMP:10670"/>
        <dbReference type="ChEBI" id="CHEBI:15378"/>
        <dbReference type="ChEBI" id="CHEBI:30616"/>
        <dbReference type="ChEBI" id="CHEBI:32551"/>
        <dbReference type="ChEBI" id="CHEBI:33019"/>
        <dbReference type="ChEBI" id="CHEBI:82748"/>
        <dbReference type="ChEBI" id="CHEBI:83665"/>
        <dbReference type="ChEBI" id="CHEBI:456215"/>
        <dbReference type="EC" id="6.3.4.19"/>
    </reaction>
</comment>
<keyword evidence="2 7" id="KW-0436">Ligase</keyword>
<dbReference type="InterPro" id="IPR015262">
    <property type="entry name" value="tRNA_Ile_lys_synt_subst-bd"/>
</dbReference>
<dbReference type="Gene3D" id="1.20.59.20">
    <property type="match status" value="1"/>
</dbReference>
<evidence type="ECO:0000256" key="7">
    <source>
        <dbReference type="HAMAP-Rule" id="MF_01161"/>
    </source>
</evidence>
<dbReference type="Pfam" id="PF01171">
    <property type="entry name" value="ATP_bind_3"/>
    <property type="match status" value="1"/>
</dbReference>
<dbReference type="InterPro" id="IPR012094">
    <property type="entry name" value="tRNA_Ile_lys_synt"/>
</dbReference>
<name>A0ABP4GTN3_9PSEU</name>
<evidence type="ECO:0000313" key="11">
    <source>
        <dbReference type="Proteomes" id="UP001500653"/>
    </source>
</evidence>
<dbReference type="InterPro" id="IPR011063">
    <property type="entry name" value="TilS/TtcA_N"/>
</dbReference>
<dbReference type="EC" id="6.3.4.19" evidence="7"/>
<dbReference type="NCBIfam" id="TIGR02432">
    <property type="entry name" value="lysidine_TilS_N"/>
    <property type="match status" value="1"/>
</dbReference>
<sequence>MDPAGSLTASGRSGFHAVAAVRKAVREFLAAMPEPVPASLCVAVSGGADSLALAEAAAYTCRSLPVTALVVDHGLQAGSDEVAEKAAATARDLGAGAARVLPVSVSGPGGPEAAARRARYTALREASGGAPVLLGHTRDDQAETVLLGLGRGSGPRSIAGMRPHDPPWARPLLGLPRATTRDACDELGITPWQDPHNADSRYRRVRIRDEALPMLEDVLGGGVAGALARTAAQLRDDVDVLDDLAEELLGRALADAYPDAGGESEGMSELSVASLGAAPAALRRRALRSWLLGAGVRELTDAHLRSVDALVADWRGQGGVWLPGDFEAGRARGKLRVRPAGAGTSTTPDHR</sequence>
<keyword evidence="1 7" id="KW-0963">Cytoplasm</keyword>
<evidence type="ECO:0000256" key="1">
    <source>
        <dbReference type="ARBA" id="ARBA00022490"/>
    </source>
</evidence>
<dbReference type="Proteomes" id="UP001500653">
    <property type="component" value="Unassembled WGS sequence"/>
</dbReference>
<feature type="domain" description="tRNA(Ile)-lysidine synthase substrate-binding" evidence="9">
    <location>
        <begin position="270"/>
        <end position="335"/>
    </location>
</feature>
<dbReference type="SUPFAM" id="SSF52402">
    <property type="entry name" value="Adenine nucleotide alpha hydrolases-like"/>
    <property type="match status" value="1"/>
</dbReference>
<keyword evidence="5 7" id="KW-0067">ATP-binding</keyword>
<dbReference type="InterPro" id="IPR012795">
    <property type="entry name" value="tRNA_Ile_lys_synt_N"/>
</dbReference>
<dbReference type="InterPro" id="IPR014729">
    <property type="entry name" value="Rossmann-like_a/b/a_fold"/>
</dbReference>
<evidence type="ECO:0000256" key="3">
    <source>
        <dbReference type="ARBA" id="ARBA00022694"/>
    </source>
</evidence>
<evidence type="ECO:0000313" key="10">
    <source>
        <dbReference type="EMBL" id="GAA1238031.1"/>
    </source>
</evidence>
<protein>
    <recommendedName>
        <fullName evidence="7">tRNA(Ile)-lysidine synthase</fullName>
        <ecNumber evidence="7">6.3.4.19</ecNumber>
    </recommendedName>
    <alternativeName>
        <fullName evidence="7">tRNA(Ile)-2-lysyl-cytidine synthase</fullName>
    </alternativeName>
    <alternativeName>
        <fullName evidence="7">tRNA(Ile)-lysidine synthetase</fullName>
    </alternativeName>
</protein>
<proteinExistence type="inferred from homology"/>
<reference evidence="11" key="1">
    <citation type="journal article" date="2019" name="Int. J. Syst. Evol. Microbiol.">
        <title>The Global Catalogue of Microorganisms (GCM) 10K type strain sequencing project: providing services to taxonomists for standard genome sequencing and annotation.</title>
        <authorList>
            <consortium name="The Broad Institute Genomics Platform"/>
            <consortium name="The Broad Institute Genome Sequencing Center for Infectious Disease"/>
            <person name="Wu L."/>
            <person name="Ma J."/>
        </authorList>
    </citation>
    <scope>NUCLEOTIDE SEQUENCE [LARGE SCALE GENOMIC DNA]</scope>
    <source>
        <strain evidence="11">JCM 13023</strain>
    </source>
</reference>
<evidence type="ECO:0000259" key="8">
    <source>
        <dbReference type="Pfam" id="PF01171"/>
    </source>
</evidence>
<evidence type="ECO:0000256" key="6">
    <source>
        <dbReference type="ARBA" id="ARBA00048539"/>
    </source>
</evidence>
<dbReference type="SUPFAM" id="SSF82829">
    <property type="entry name" value="MesJ substrate recognition domain-like"/>
    <property type="match status" value="1"/>
</dbReference>
<evidence type="ECO:0000256" key="5">
    <source>
        <dbReference type="ARBA" id="ARBA00022840"/>
    </source>
</evidence>
<evidence type="ECO:0000256" key="2">
    <source>
        <dbReference type="ARBA" id="ARBA00022598"/>
    </source>
</evidence>
<feature type="domain" description="tRNA(Ile)-lysidine/2-thiocytidine synthase N-terminal" evidence="8">
    <location>
        <begin position="40"/>
        <end position="209"/>
    </location>
</feature>
<comment type="caution">
    <text evidence="10">The sequence shown here is derived from an EMBL/GenBank/DDBJ whole genome shotgun (WGS) entry which is preliminary data.</text>
</comment>
<evidence type="ECO:0000256" key="4">
    <source>
        <dbReference type="ARBA" id="ARBA00022741"/>
    </source>
</evidence>
<keyword evidence="11" id="KW-1185">Reference proteome</keyword>
<comment type="subcellular location">
    <subcellularLocation>
        <location evidence="7">Cytoplasm</location>
    </subcellularLocation>
</comment>